<feature type="compositionally biased region" description="Basic residues" evidence="1">
    <location>
        <begin position="146"/>
        <end position="164"/>
    </location>
</feature>
<name>A0A645FY33_9ZZZZ</name>
<dbReference type="EMBL" id="VSSQ01067015">
    <property type="protein sequence ID" value="MPN19458.1"/>
    <property type="molecule type" value="Genomic_DNA"/>
</dbReference>
<feature type="region of interest" description="Disordered" evidence="1">
    <location>
        <begin position="146"/>
        <end position="203"/>
    </location>
</feature>
<sequence length="203" mass="23290">MCAQREAVLFIRLRIAGERSEPAKCRKIIFKRILAQARTSHARLFKSAHKLSLRLNVGAHEHKIRFERENGLHVRRFYGADDFNRIVRNIALGYGVLGRANKLAAREQPRFGQRTIKRHNALRVLSVHFAPKRVGKRALRLRRRLGRAARKQKRAQRNHQKPLYHHGCSSKGAAHISSLRASSDLSKPARPTRSIAAPSRSRR</sequence>
<comment type="caution">
    <text evidence="2">The sequence shown here is derived from an EMBL/GenBank/DDBJ whole genome shotgun (WGS) entry which is preliminary data.</text>
</comment>
<evidence type="ECO:0000313" key="2">
    <source>
        <dbReference type="EMBL" id="MPN19458.1"/>
    </source>
</evidence>
<protein>
    <submittedName>
        <fullName evidence="2">Uncharacterized protein</fullName>
    </submittedName>
</protein>
<reference evidence="2" key="1">
    <citation type="submission" date="2019-08" db="EMBL/GenBank/DDBJ databases">
        <authorList>
            <person name="Kucharzyk K."/>
            <person name="Murdoch R.W."/>
            <person name="Higgins S."/>
            <person name="Loffler F."/>
        </authorList>
    </citation>
    <scope>NUCLEOTIDE SEQUENCE</scope>
</reference>
<proteinExistence type="predicted"/>
<gene>
    <name evidence="2" type="ORF">SDC9_166827</name>
</gene>
<evidence type="ECO:0000256" key="1">
    <source>
        <dbReference type="SAM" id="MobiDB-lite"/>
    </source>
</evidence>
<organism evidence="2">
    <name type="scientific">bioreactor metagenome</name>
    <dbReference type="NCBI Taxonomy" id="1076179"/>
    <lineage>
        <taxon>unclassified sequences</taxon>
        <taxon>metagenomes</taxon>
        <taxon>ecological metagenomes</taxon>
    </lineage>
</organism>
<dbReference type="AlphaFoldDB" id="A0A645FY33"/>
<accession>A0A645FY33</accession>